<name>A0A370P1Y2_9BURK</name>
<evidence type="ECO:0000256" key="1">
    <source>
        <dbReference type="ARBA" id="ARBA00005254"/>
    </source>
</evidence>
<accession>A0A370P1Y2</accession>
<proteinExistence type="inferred from homology"/>
<keyword evidence="4" id="KW-1185">Reference proteome</keyword>
<dbReference type="PANTHER" id="PTHR11941">
    <property type="entry name" value="ENOYL-COA HYDRATASE-RELATED"/>
    <property type="match status" value="1"/>
</dbReference>
<dbReference type="InterPro" id="IPR029045">
    <property type="entry name" value="ClpP/crotonase-like_dom_sf"/>
</dbReference>
<dbReference type="InterPro" id="IPR018376">
    <property type="entry name" value="Enoyl-CoA_hyd/isom_CS"/>
</dbReference>
<dbReference type="InterPro" id="IPR001753">
    <property type="entry name" value="Enoyl-CoA_hydra/iso"/>
</dbReference>
<protein>
    <submittedName>
        <fullName evidence="3">Enoyl-CoA hydratase/isomerase family protein</fullName>
    </submittedName>
</protein>
<dbReference type="GO" id="GO:0016853">
    <property type="term" value="F:isomerase activity"/>
    <property type="evidence" value="ECO:0007669"/>
    <property type="project" value="UniProtKB-KW"/>
</dbReference>
<gene>
    <name evidence="3" type="ORF">DN412_02860</name>
</gene>
<dbReference type="PANTHER" id="PTHR11941:SF54">
    <property type="entry name" value="ENOYL-COA HYDRATASE, MITOCHONDRIAL"/>
    <property type="match status" value="1"/>
</dbReference>
<reference evidence="3 4" key="1">
    <citation type="submission" date="2018-06" db="EMBL/GenBank/DDBJ databases">
        <authorList>
            <person name="Feng T."/>
            <person name="Jeon C.O."/>
        </authorList>
    </citation>
    <scope>NUCLEOTIDE SEQUENCE [LARGE SCALE GENOMIC DNA]</scope>
    <source>
        <strain evidence="3 4">S23</strain>
    </source>
</reference>
<sequence length="262" mass="27891">MKSIRFECNGSVGNIVLANPPYNRLDTRFAQCLEEAVHEASEADIRVLVVRAEGPNFSLGGEVREWPGKDLNWFRTFVAHVNRSYRAVEALRVPTVAVVQGAAFGGGLELALSCDFIVAASDAQFQCVEVTTAMLPIAGALQRLAERVGRSRASRFAMLGEPIPGSLAGELGIATHVAEPDSLERVAADLVARLADGPTLSYAATRTLLKAWSSGGVAGADTVMLDVTMGLYNTEDAIRGFASTAKAFDADQVPPDLVFHGK</sequence>
<dbReference type="PROSITE" id="PS00166">
    <property type="entry name" value="ENOYL_COA_HYDRATASE"/>
    <property type="match status" value="1"/>
</dbReference>
<organism evidence="3 4">
    <name type="scientific">Cupriavidus lacunae</name>
    <dbReference type="NCBI Taxonomy" id="2666307"/>
    <lineage>
        <taxon>Bacteria</taxon>
        <taxon>Pseudomonadati</taxon>
        <taxon>Pseudomonadota</taxon>
        <taxon>Betaproteobacteria</taxon>
        <taxon>Burkholderiales</taxon>
        <taxon>Burkholderiaceae</taxon>
        <taxon>Cupriavidus</taxon>
    </lineage>
</organism>
<comment type="similarity">
    <text evidence="1 2">Belongs to the enoyl-CoA hydratase/isomerase family.</text>
</comment>
<dbReference type="EMBL" id="QKWJ01000002">
    <property type="protein sequence ID" value="RDK11856.1"/>
    <property type="molecule type" value="Genomic_DNA"/>
</dbReference>
<dbReference type="GO" id="GO:0006635">
    <property type="term" value="P:fatty acid beta-oxidation"/>
    <property type="evidence" value="ECO:0007669"/>
    <property type="project" value="TreeGrafter"/>
</dbReference>
<dbReference type="AlphaFoldDB" id="A0A370P1Y2"/>
<keyword evidence="3" id="KW-0413">Isomerase</keyword>
<dbReference type="SUPFAM" id="SSF52096">
    <property type="entry name" value="ClpP/crotonase"/>
    <property type="match status" value="1"/>
</dbReference>
<evidence type="ECO:0000313" key="4">
    <source>
        <dbReference type="Proteomes" id="UP000255165"/>
    </source>
</evidence>
<dbReference type="Gene3D" id="3.90.226.10">
    <property type="entry name" value="2-enoyl-CoA Hydratase, Chain A, domain 1"/>
    <property type="match status" value="1"/>
</dbReference>
<evidence type="ECO:0000256" key="2">
    <source>
        <dbReference type="RuleBase" id="RU003707"/>
    </source>
</evidence>
<dbReference type="Proteomes" id="UP000255165">
    <property type="component" value="Unassembled WGS sequence"/>
</dbReference>
<dbReference type="Pfam" id="PF00378">
    <property type="entry name" value="ECH_1"/>
    <property type="match status" value="1"/>
</dbReference>
<comment type="caution">
    <text evidence="3">The sequence shown here is derived from an EMBL/GenBank/DDBJ whole genome shotgun (WGS) entry which is preliminary data.</text>
</comment>
<evidence type="ECO:0000313" key="3">
    <source>
        <dbReference type="EMBL" id="RDK11856.1"/>
    </source>
</evidence>
<dbReference type="RefSeq" id="WP_115013129.1">
    <property type="nucleotide sequence ID" value="NZ_QKWJ01000002.1"/>
</dbReference>
<dbReference type="CDD" id="cd06558">
    <property type="entry name" value="crotonase-like"/>
    <property type="match status" value="1"/>
</dbReference>